<protein>
    <recommendedName>
        <fullName evidence="4">POTRA domain-containing protein</fullName>
    </recommendedName>
</protein>
<evidence type="ECO:0000256" key="2">
    <source>
        <dbReference type="ARBA" id="ARBA00023136"/>
    </source>
</evidence>
<evidence type="ECO:0000313" key="5">
    <source>
        <dbReference type="EMBL" id="MBO8454613.1"/>
    </source>
</evidence>
<dbReference type="EMBL" id="JADIMJ010000120">
    <property type="protein sequence ID" value="MBO8454613.1"/>
    <property type="molecule type" value="Genomic_DNA"/>
</dbReference>
<dbReference type="Pfam" id="PF07244">
    <property type="entry name" value="POTRA"/>
    <property type="match status" value="2"/>
</dbReference>
<dbReference type="Gene3D" id="3.10.20.310">
    <property type="entry name" value="membrane protein fhac"/>
    <property type="match status" value="3"/>
</dbReference>
<gene>
    <name evidence="5" type="ORF">IAC07_07830</name>
</gene>
<feature type="domain" description="POTRA" evidence="4">
    <location>
        <begin position="38"/>
        <end position="114"/>
    </location>
</feature>
<evidence type="ECO:0000313" key="6">
    <source>
        <dbReference type="Proteomes" id="UP000771749"/>
    </source>
</evidence>
<name>A0A940IH27_9BACT</name>
<comment type="subcellular location">
    <subcellularLocation>
        <location evidence="1">Membrane</location>
    </subcellularLocation>
</comment>
<dbReference type="InterPro" id="IPR034746">
    <property type="entry name" value="POTRA"/>
</dbReference>
<comment type="caution">
    <text evidence="5">The sequence shown here is derived from an EMBL/GenBank/DDBJ whole genome shotgun (WGS) entry which is preliminary data.</text>
</comment>
<reference evidence="5" key="1">
    <citation type="submission" date="2020-10" db="EMBL/GenBank/DDBJ databases">
        <authorList>
            <person name="Gilroy R."/>
        </authorList>
    </citation>
    <scope>NUCLEOTIDE SEQUENCE</scope>
    <source>
        <strain evidence="5">F1-3629</strain>
    </source>
</reference>
<keyword evidence="2" id="KW-0472">Membrane</keyword>
<sequence length="269" mass="30948">MNLRRTVLLVIMAVLSVPATAQLRQDEITVDYNSPKKYVIGGVSVEGNHYFSPDQIIQVSGLQKGLTVTVPGDDMASIVERLWLQRYFEDVAVVIDSIAPSRDTAFFKISITERPRVSRWTFSGVRQGEQKELLERLNLRRGGEFSDYVAKTATDIIKRYYKEKGFLLTEVNVQTRKDTLVRNAIRVNFAVNRGRKVKIKKITFTGNENVKESKLVRSMKKTKDARLINFFSSKKFNEKEYPNDKRSLISAFNEAGFRDARIVRDTIYY</sequence>
<feature type="signal peptide" evidence="3">
    <location>
        <begin position="1"/>
        <end position="21"/>
    </location>
</feature>
<feature type="chain" id="PRO_5037578333" description="POTRA domain-containing protein" evidence="3">
    <location>
        <begin position="22"/>
        <end position="269"/>
    </location>
</feature>
<dbReference type="GO" id="GO:0019867">
    <property type="term" value="C:outer membrane"/>
    <property type="evidence" value="ECO:0007669"/>
    <property type="project" value="InterPro"/>
</dbReference>
<keyword evidence="3" id="KW-0732">Signal</keyword>
<accession>A0A940IH27</accession>
<proteinExistence type="predicted"/>
<feature type="non-terminal residue" evidence="5">
    <location>
        <position position="269"/>
    </location>
</feature>
<evidence type="ECO:0000259" key="4">
    <source>
        <dbReference type="PROSITE" id="PS51779"/>
    </source>
</evidence>
<dbReference type="Proteomes" id="UP000771749">
    <property type="component" value="Unassembled WGS sequence"/>
</dbReference>
<dbReference type="AlphaFoldDB" id="A0A940IH27"/>
<organism evidence="5 6">
    <name type="scientific">Candidatus Cryptobacteroides gallistercoris</name>
    <dbReference type="NCBI Taxonomy" id="2840765"/>
    <lineage>
        <taxon>Bacteria</taxon>
        <taxon>Pseudomonadati</taxon>
        <taxon>Bacteroidota</taxon>
        <taxon>Bacteroidia</taxon>
        <taxon>Bacteroidales</taxon>
        <taxon>Candidatus Cryptobacteroides</taxon>
    </lineage>
</organism>
<dbReference type="PROSITE" id="PS51779">
    <property type="entry name" value="POTRA"/>
    <property type="match status" value="1"/>
</dbReference>
<evidence type="ECO:0000256" key="3">
    <source>
        <dbReference type="SAM" id="SignalP"/>
    </source>
</evidence>
<dbReference type="InterPro" id="IPR010827">
    <property type="entry name" value="BamA/TamA_POTRA"/>
</dbReference>
<evidence type="ECO:0000256" key="1">
    <source>
        <dbReference type="ARBA" id="ARBA00004370"/>
    </source>
</evidence>
<reference evidence="5" key="2">
    <citation type="journal article" date="2021" name="PeerJ">
        <title>Extensive microbial diversity within the chicken gut microbiome revealed by metagenomics and culture.</title>
        <authorList>
            <person name="Gilroy R."/>
            <person name="Ravi A."/>
            <person name="Getino M."/>
            <person name="Pursley I."/>
            <person name="Horton D.L."/>
            <person name="Alikhan N.F."/>
            <person name="Baker D."/>
            <person name="Gharbi K."/>
            <person name="Hall N."/>
            <person name="Watson M."/>
            <person name="Adriaenssens E.M."/>
            <person name="Foster-Nyarko E."/>
            <person name="Jarju S."/>
            <person name="Secka A."/>
            <person name="Antonio M."/>
            <person name="Oren A."/>
            <person name="Chaudhuri R.R."/>
            <person name="La Ragione R."/>
            <person name="Hildebrand F."/>
            <person name="Pallen M.J."/>
        </authorList>
    </citation>
    <scope>NUCLEOTIDE SEQUENCE</scope>
    <source>
        <strain evidence="5">F1-3629</strain>
    </source>
</reference>